<dbReference type="GO" id="GO:0016020">
    <property type="term" value="C:membrane"/>
    <property type="evidence" value="ECO:0007669"/>
    <property type="project" value="UniProtKB-SubCell"/>
</dbReference>
<dbReference type="InterPro" id="IPR058625">
    <property type="entry name" value="MdtA-like_BSH"/>
</dbReference>
<accession>A0A444PXB2</accession>
<dbReference type="InterPro" id="IPR058982">
    <property type="entry name" value="Beta-barrel_AprE"/>
</dbReference>
<feature type="domain" description="Multidrug resistance protein MdtA-like barrel-sandwich hybrid" evidence="7">
    <location>
        <begin position="66"/>
        <end position="254"/>
    </location>
</feature>
<evidence type="ECO:0000256" key="4">
    <source>
        <dbReference type="ARBA" id="ARBA00022989"/>
    </source>
</evidence>
<organism evidence="9 10">
    <name type="scientific">Labedella phragmitis</name>
    <dbReference type="NCBI Taxonomy" id="2498849"/>
    <lineage>
        <taxon>Bacteria</taxon>
        <taxon>Bacillati</taxon>
        <taxon>Actinomycetota</taxon>
        <taxon>Actinomycetes</taxon>
        <taxon>Micrococcales</taxon>
        <taxon>Microbacteriaceae</taxon>
        <taxon>Labedella</taxon>
    </lineage>
</organism>
<feature type="domain" description="AprE-like beta-barrel" evidence="8">
    <location>
        <begin position="265"/>
        <end position="355"/>
    </location>
</feature>
<comment type="caution">
    <text evidence="9">The sequence shown here is derived from an EMBL/GenBank/DDBJ whole genome shotgun (WGS) entry which is preliminary data.</text>
</comment>
<evidence type="ECO:0000259" key="7">
    <source>
        <dbReference type="Pfam" id="PF25917"/>
    </source>
</evidence>
<keyword evidence="3 6" id="KW-0812">Transmembrane</keyword>
<evidence type="ECO:0000256" key="2">
    <source>
        <dbReference type="ARBA" id="ARBA00009477"/>
    </source>
</evidence>
<feature type="transmembrane region" description="Helical" evidence="6">
    <location>
        <begin position="23"/>
        <end position="42"/>
    </location>
</feature>
<name>A0A444PXB2_9MICO</name>
<evidence type="ECO:0000256" key="6">
    <source>
        <dbReference type="SAM" id="Phobius"/>
    </source>
</evidence>
<dbReference type="Pfam" id="PF25917">
    <property type="entry name" value="BSH_RND"/>
    <property type="match status" value="1"/>
</dbReference>
<comment type="similarity">
    <text evidence="2">Belongs to the membrane fusion protein (MFP) (TC 8.A.1) family.</text>
</comment>
<protein>
    <submittedName>
        <fullName evidence="9">HlyD family efflux transporter periplasmic adaptor subunit</fullName>
    </submittedName>
</protein>
<dbReference type="OrthoDB" id="9810980at2"/>
<comment type="subcellular location">
    <subcellularLocation>
        <location evidence="1">Membrane</location>
        <topology evidence="1">Single-pass membrane protein</topology>
    </subcellularLocation>
</comment>
<evidence type="ECO:0000259" key="8">
    <source>
        <dbReference type="Pfam" id="PF26002"/>
    </source>
</evidence>
<keyword evidence="4 6" id="KW-1133">Transmembrane helix</keyword>
<dbReference type="Pfam" id="PF26002">
    <property type="entry name" value="Beta-barrel_AprE"/>
    <property type="match status" value="1"/>
</dbReference>
<proteinExistence type="inferred from homology"/>
<evidence type="ECO:0000256" key="5">
    <source>
        <dbReference type="ARBA" id="ARBA00023136"/>
    </source>
</evidence>
<evidence type="ECO:0000256" key="1">
    <source>
        <dbReference type="ARBA" id="ARBA00004167"/>
    </source>
</evidence>
<dbReference type="AlphaFoldDB" id="A0A444PXB2"/>
<gene>
    <name evidence="9" type="ORF">ELQ90_00655</name>
</gene>
<dbReference type="RefSeq" id="WP_128493347.1">
    <property type="nucleotide sequence ID" value="NZ_RZNB01000001.1"/>
</dbReference>
<keyword evidence="10" id="KW-1185">Reference proteome</keyword>
<dbReference type="EMBL" id="RZNB01000001">
    <property type="protein sequence ID" value="RWZ52504.1"/>
    <property type="molecule type" value="Genomic_DNA"/>
</dbReference>
<reference evidence="9 10" key="1">
    <citation type="submission" date="2018-12" db="EMBL/GenBank/DDBJ databases">
        <authorList>
            <person name="Li F."/>
        </authorList>
    </citation>
    <scope>NUCLEOTIDE SEQUENCE [LARGE SCALE GENOMIC DNA]</scope>
    <source>
        <strain evidence="9 10">11W25H-1</strain>
    </source>
</reference>
<evidence type="ECO:0000256" key="3">
    <source>
        <dbReference type="ARBA" id="ARBA00022692"/>
    </source>
</evidence>
<evidence type="ECO:0000313" key="9">
    <source>
        <dbReference type="EMBL" id="RWZ52504.1"/>
    </source>
</evidence>
<dbReference type="InterPro" id="IPR050739">
    <property type="entry name" value="MFP"/>
</dbReference>
<sequence length="373" mass="39881">MTRIVDLDSLTDSRILYEKRPPLFGLFLLALTAGAIVAVVLWSSVTMRPSLVEGVGVIEGANRTVVMASVSGRVAAVDAPNGSRVEAGARVVAVESLELQAEKDTVAAQKALLEKGLDLQSRFSQAVRDGENSFRQDVVDEAAFYWQFDSLQKQKDQLIVSRESLEALGYTPVEIDGAIADNALKAEELDSTALSESSAKETQIRQQIAEIDIRGRAASTGESAFQITAPVSGTVHLDEGVQVGSVVTAGDRIGSVASTEEGLDVSVYLSVPDRQHVEVGDRATVSVEGLPAVEYEKLSGRVVSIDADVTAMPIDGTETANYFVVHLALDDDVVRTRDGAEHDLINGTAITVDVVRDEVTYLEYAQELAGFSP</sequence>
<dbReference type="PANTHER" id="PTHR30386:SF26">
    <property type="entry name" value="TRANSPORT PROTEIN COMB"/>
    <property type="match status" value="1"/>
</dbReference>
<keyword evidence="5 6" id="KW-0472">Membrane</keyword>
<dbReference type="Proteomes" id="UP000288547">
    <property type="component" value="Unassembled WGS sequence"/>
</dbReference>
<evidence type="ECO:0000313" key="10">
    <source>
        <dbReference type="Proteomes" id="UP000288547"/>
    </source>
</evidence>
<dbReference type="PANTHER" id="PTHR30386">
    <property type="entry name" value="MEMBRANE FUSION SUBUNIT OF EMRAB-TOLC MULTIDRUG EFFLUX PUMP"/>
    <property type="match status" value="1"/>
</dbReference>